<accession>A0ABT8GP38</accession>
<feature type="transmembrane region" description="Helical" evidence="1">
    <location>
        <begin position="47"/>
        <end position="66"/>
    </location>
</feature>
<keyword evidence="1" id="KW-1133">Transmembrane helix</keyword>
<keyword evidence="1" id="KW-0812">Transmembrane</keyword>
<gene>
    <name evidence="2" type="ORF">QYB95_05885</name>
</gene>
<evidence type="ECO:0000256" key="1">
    <source>
        <dbReference type="SAM" id="Phobius"/>
    </source>
</evidence>
<keyword evidence="1" id="KW-0472">Membrane</keyword>
<evidence type="ECO:0008006" key="4">
    <source>
        <dbReference type="Google" id="ProtNLM"/>
    </source>
</evidence>
<organism evidence="2 3">
    <name type="scientific">Ureibacillus aquaedulcis</name>
    <dbReference type="NCBI Taxonomy" id="3058421"/>
    <lineage>
        <taxon>Bacteria</taxon>
        <taxon>Bacillati</taxon>
        <taxon>Bacillota</taxon>
        <taxon>Bacilli</taxon>
        <taxon>Bacillales</taxon>
        <taxon>Caryophanaceae</taxon>
        <taxon>Ureibacillus</taxon>
    </lineage>
</organism>
<dbReference type="EMBL" id="JAUHTQ010000003">
    <property type="protein sequence ID" value="MDN4493066.1"/>
    <property type="molecule type" value="Genomic_DNA"/>
</dbReference>
<reference evidence="2" key="1">
    <citation type="submission" date="2023-07" db="EMBL/GenBank/DDBJ databases">
        <title>Ureibacillus sp. isolated from freshwater well.</title>
        <authorList>
            <person name="Kirdat K."/>
            <person name="Bhatt A."/>
            <person name="Teware R."/>
            <person name="Bhavsar Y."/>
            <person name="Yadav A."/>
        </authorList>
    </citation>
    <scope>NUCLEOTIDE SEQUENCE</scope>
    <source>
        <strain evidence="2">BA0131</strain>
    </source>
</reference>
<protein>
    <recommendedName>
        <fullName evidence="4">YqzM-like protein</fullName>
    </recommendedName>
</protein>
<comment type="caution">
    <text evidence="2">The sequence shown here is derived from an EMBL/GenBank/DDBJ whole genome shotgun (WGS) entry which is preliminary data.</text>
</comment>
<dbReference type="RefSeq" id="WP_301137344.1">
    <property type="nucleotide sequence ID" value="NZ_JAUHTQ010000003.1"/>
</dbReference>
<name>A0ABT8GP38_9BACL</name>
<proteinExistence type="predicted"/>
<keyword evidence="3" id="KW-1185">Reference proteome</keyword>
<sequence>MKAAALKSYDKELQSEEPFVKTMYEDLEKRIESFEDELLEKNDKAKISDFIGVTVVMAIITIAVFSF</sequence>
<evidence type="ECO:0000313" key="2">
    <source>
        <dbReference type="EMBL" id="MDN4493066.1"/>
    </source>
</evidence>
<dbReference type="Proteomes" id="UP001172743">
    <property type="component" value="Unassembled WGS sequence"/>
</dbReference>
<evidence type="ECO:0000313" key="3">
    <source>
        <dbReference type="Proteomes" id="UP001172743"/>
    </source>
</evidence>